<protein>
    <recommendedName>
        <fullName evidence="4">alpha-amylase</fullName>
        <ecNumber evidence="4">3.2.1.1</ecNumber>
    </recommendedName>
</protein>
<dbReference type="PANTHER" id="PTHR10357">
    <property type="entry name" value="ALPHA-AMYLASE FAMILY MEMBER"/>
    <property type="match status" value="1"/>
</dbReference>
<dbReference type="Proteomes" id="UP000027586">
    <property type="component" value="Unassembled WGS sequence"/>
</dbReference>
<dbReference type="Gene3D" id="2.60.40.1180">
    <property type="entry name" value="Golgi alpha-mannosidase II"/>
    <property type="match status" value="1"/>
</dbReference>
<keyword evidence="9" id="KW-0119">Carbohydrate metabolism</keyword>
<feature type="binding site" evidence="13">
    <location>
        <position position="134"/>
    </location>
    <ligand>
        <name>Ca(2+)</name>
        <dbReference type="ChEBI" id="CHEBI:29108"/>
        <label>1</label>
    </ligand>
</feature>
<evidence type="ECO:0000256" key="5">
    <source>
        <dbReference type="ARBA" id="ARBA00022723"/>
    </source>
</evidence>
<dbReference type="GO" id="GO:0005509">
    <property type="term" value="F:calcium ion binding"/>
    <property type="evidence" value="ECO:0007669"/>
    <property type="project" value="InterPro"/>
</dbReference>
<evidence type="ECO:0000313" key="19">
    <source>
        <dbReference type="Proteomes" id="UP000027586"/>
    </source>
</evidence>
<dbReference type="EC" id="3.2.1.1" evidence="4"/>
<dbReference type="PANTHER" id="PTHR10357:SF215">
    <property type="entry name" value="ALPHA-AMYLASE 1"/>
    <property type="match status" value="1"/>
</dbReference>
<evidence type="ECO:0000256" key="1">
    <source>
        <dbReference type="ARBA" id="ARBA00000548"/>
    </source>
</evidence>
<dbReference type="EMBL" id="CBTN010000008">
    <property type="protein sequence ID" value="CDH51148.1"/>
    <property type="molecule type" value="Genomic_DNA"/>
</dbReference>
<evidence type="ECO:0000256" key="13">
    <source>
        <dbReference type="PIRSR" id="PIRSR001024-3"/>
    </source>
</evidence>
<organism evidence="18 19">
    <name type="scientific">Lichtheimia corymbifera JMRC:FSU:9682</name>
    <dbReference type="NCBI Taxonomy" id="1263082"/>
    <lineage>
        <taxon>Eukaryota</taxon>
        <taxon>Fungi</taxon>
        <taxon>Fungi incertae sedis</taxon>
        <taxon>Mucoromycota</taxon>
        <taxon>Mucoromycotina</taxon>
        <taxon>Mucoromycetes</taxon>
        <taxon>Mucorales</taxon>
        <taxon>Lichtheimiaceae</taxon>
        <taxon>Lichtheimia</taxon>
    </lineage>
</organism>
<evidence type="ECO:0000256" key="7">
    <source>
        <dbReference type="ARBA" id="ARBA00022801"/>
    </source>
</evidence>
<dbReference type="OrthoDB" id="1740265at2759"/>
<feature type="binding site" evidence="15">
    <location>
        <position position="96"/>
    </location>
    <ligand>
        <name>substrate</name>
    </ligand>
</feature>
<dbReference type="STRING" id="1263082.A0A068RLU8"/>
<evidence type="ECO:0000256" key="4">
    <source>
        <dbReference type="ARBA" id="ARBA00012595"/>
    </source>
</evidence>
<feature type="binding site" evidence="15">
    <location>
        <position position="302"/>
    </location>
    <ligand>
        <name>substrate</name>
    </ligand>
</feature>
<feature type="binding site" evidence="15">
    <location>
        <position position="135"/>
    </location>
    <ligand>
        <name>substrate</name>
    </ligand>
</feature>
<feature type="active site" description="Proton donor" evidence="11">
    <location>
        <position position="236"/>
    </location>
</feature>
<proteinExistence type="inferred from homology"/>
<feature type="active site" description="Nucleophile" evidence="11">
    <location>
        <position position="212"/>
    </location>
</feature>
<evidence type="ECO:0000256" key="3">
    <source>
        <dbReference type="ARBA" id="ARBA00008061"/>
    </source>
</evidence>
<evidence type="ECO:0000256" key="15">
    <source>
        <dbReference type="PIRSR" id="PIRSR001024-5"/>
    </source>
</evidence>
<keyword evidence="19" id="KW-1185">Reference proteome</keyword>
<keyword evidence="7" id="KW-0378">Hydrolase</keyword>
<comment type="caution">
    <text evidence="18">The sequence shown here is derived from an EMBL/GenBank/DDBJ whole genome shotgun (WGS) entry which is preliminary data.</text>
</comment>
<comment type="similarity">
    <text evidence="3">Belongs to the glycosyl hydrolase 13 family.</text>
</comment>
<feature type="disulfide bond" evidence="14">
    <location>
        <begin position="50"/>
        <end position="57"/>
    </location>
</feature>
<dbReference type="SUPFAM" id="SSF51445">
    <property type="entry name" value="(Trans)glycosidases"/>
    <property type="match status" value="1"/>
</dbReference>
<evidence type="ECO:0000256" key="10">
    <source>
        <dbReference type="ARBA" id="ARBA00023295"/>
    </source>
</evidence>
<dbReference type="AlphaFoldDB" id="A0A068RLU8"/>
<feature type="binding site" evidence="13">
    <location>
        <position position="216"/>
    </location>
    <ligand>
        <name>Ca(2+)</name>
        <dbReference type="ChEBI" id="CHEBI:29108"/>
        <label>1</label>
    </ligand>
</feature>
<keyword evidence="6 16" id="KW-0732">Signal</keyword>
<evidence type="ECO:0000256" key="12">
    <source>
        <dbReference type="PIRSR" id="PIRSR001024-2"/>
    </source>
</evidence>
<evidence type="ECO:0000256" key="6">
    <source>
        <dbReference type="ARBA" id="ARBA00022729"/>
    </source>
</evidence>
<dbReference type="GO" id="GO:0005975">
    <property type="term" value="P:carbohydrate metabolic process"/>
    <property type="evidence" value="ECO:0007669"/>
    <property type="project" value="InterPro"/>
</dbReference>
<gene>
    <name evidence="18" type="ORF">LCOR_02797.1</name>
</gene>
<feature type="binding site" evidence="15">
    <location>
        <position position="210"/>
    </location>
    <ligand>
        <name>substrate</name>
    </ligand>
</feature>
<comment type="catalytic activity">
    <reaction evidence="1">
        <text>Endohydrolysis of (1-&gt;4)-alpha-D-glucosidic linkages in polysaccharides containing three or more (1-&gt;4)-alpha-linked D-glucose units.</text>
        <dbReference type="EC" id="3.2.1.1"/>
    </reaction>
</comment>
<evidence type="ECO:0000256" key="11">
    <source>
        <dbReference type="PIRSR" id="PIRSR001024-1"/>
    </source>
</evidence>
<feature type="binding site" evidence="13">
    <location>
        <position position="171"/>
    </location>
    <ligand>
        <name>Ca(2+)</name>
        <dbReference type="ChEBI" id="CHEBI:29108"/>
        <label>1</label>
    </ligand>
</feature>
<dbReference type="FunFam" id="3.20.20.80:FF:000120">
    <property type="entry name" value="Alpha-amylase A"/>
    <property type="match status" value="1"/>
</dbReference>
<evidence type="ECO:0000256" key="8">
    <source>
        <dbReference type="ARBA" id="ARBA00022837"/>
    </source>
</evidence>
<dbReference type="InterPro" id="IPR006047">
    <property type="entry name" value="GH13_cat_dom"/>
</dbReference>
<name>A0A068RLU8_9FUNG</name>
<feature type="binding site" evidence="13">
    <location>
        <position position="181"/>
    </location>
    <ligand>
        <name>Ca(2+)</name>
        <dbReference type="ChEBI" id="CHEBI:29108"/>
        <label>1</label>
    </ligand>
</feature>
<feature type="binding site" evidence="13">
    <location>
        <position position="236"/>
    </location>
    <ligand>
        <name>Ca(2+)</name>
        <dbReference type="ChEBI" id="CHEBI:29108"/>
        <label>2</label>
    </ligand>
</feature>
<dbReference type="Pfam" id="PF00128">
    <property type="entry name" value="Alpha-amylase"/>
    <property type="match status" value="1"/>
</dbReference>
<evidence type="ECO:0000256" key="2">
    <source>
        <dbReference type="ARBA" id="ARBA00001913"/>
    </source>
</evidence>
<evidence type="ECO:0000259" key="17">
    <source>
        <dbReference type="SMART" id="SM00642"/>
    </source>
</evidence>
<dbReference type="Gene3D" id="3.20.20.80">
    <property type="entry name" value="Glycosidases"/>
    <property type="match status" value="1"/>
</dbReference>
<dbReference type="SUPFAM" id="SSF51011">
    <property type="entry name" value="Glycosyl hydrolase domain"/>
    <property type="match status" value="1"/>
</dbReference>
<evidence type="ECO:0000313" key="18">
    <source>
        <dbReference type="EMBL" id="CDH51148.1"/>
    </source>
</evidence>
<feature type="site" description="Transition state stabilizer" evidence="12">
    <location>
        <position position="302"/>
    </location>
</feature>
<feature type="binding site" evidence="15">
    <location>
        <position position="349"/>
    </location>
    <ligand>
        <name>substrate</name>
    </ligand>
</feature>
<reference evidence="18" key="1">
    <citation type="submission" date="2013-08" db="EMBL/GenBank/DDBJ databases">
        <title>Gene expansion shapes genome architecture in the human pathogen Lichtheimia corymbifera: an evolutionary genomics analysis in the ancient terrestrial Mucorales (Mucoromycotina).</title>
        <authorList>
            <person name="Schwartze V.U."/>
            <person name="Winter S."/>
            <person name="Shelest E."/>
            <person name="Marcet-Houben M."/>
            <person name="Horn F."/>
            <person name="Wehner S."/>
            <person name="Hoffmann K."/>
            <person name="Riege K."/>
            <person name="Sammeth M."/>
            <person name="Nowrousian M."/>
            <person name="Valiante V."/>
            <person name="Linde J."/>
            <person name="Jacobsen I.D."/>
            <person name="Marz M."/>
            <person name="Brakhage A.A."/>
            <person name="Gabaldon T."/>
            <person name="Bocker S."/>
            <person name="Voigt K."/>
        </authorList>
    </citation>
    <scope>NUCLEOTIDE SEQUENCE [LARGE SCALE GENOMIC DNA]</scope>
    <source>
        <strain evidence="18">FSU 9682</strain>
    </source>
</reference>
<keyword evidence="10" id="KW-0326">Glycosidase</keyword>
<feature type="signal peptide" evidence="16">
    <location>
        <begin position="1"/>
        <end position="19"/>
    </location>
</feature>
<comment type="cofactor">
    <cofactor evidence="2">
        <name>Ca(2+)</name>
        <dbReference type="ChEBI" id="CHEBI:29108"/>
    </cofactor>
</comment>
<evidence type="ECO:0000256" key="14">
    <source>
        <dbReference type="PIRSR" id="PIRSR001024-4"/>
    </source>
</evidence>
<evidence type="ECO:0000256" key="9">
    <source>
        <dbReference type="ARBA" id="ARBA00023277"/>
    </source>
</evidence>
<dbReference type="GO" id="GO:0004556">
    <property type="term" value="F:alpha-amylase activity"/>
    <property type="evidence" value="ECO:0007669"/>
    <property type="project" value="UniProtKB-EC"/>
</dbReference>
<dbReference type="InterPro" id="IPR013780">
    <property type="entry name" value="Glyco_hydro_b"/>
</dbReference>
<feature type="disulfide bond" evidence="14">
    <location>
        <begin position="160"/>
        <end position="173"/>
    </location>
</feature>
<feature type="binding site" evidence="13">
    <location>
        <position position="212"/>
    </location>
    <ligand>
        <name>Ca(2+)</name>
        <dbReference type="ChEBI" id="CHEBI:29108"/>
        <label>2</label>
    </ligand>
</feature>
<sequence>MKLSILTFSTLLYATAVLAHPIVKRAGADDWRSRSIYQLLTDRFAGGGDCSDLSDYCGGNYQGMIDHLDYIQGMGFDAIWISPIPTNSPGGYHGYWATDFNGLNENFGSKDDLKALVDAAHKLDMYVMLDVVANHAGQPSTAGDYSGYTFDSADQYHSQCKIDYDDQNSIEQCWVADVLPDINTEDDNVVKTLNDIVKNWVTTYGFDGIRIDTVKHVRQDFWDGYNEAAGVFATGEVFDGDSSYVGAYQKHLDSLLNYPMYYALNDVFGSGKGFSRISEMNAANADAFTDTSVLTNFIDNHDNPRFLNTNKDTSLFKNALTYVLLADGIPVVYYGSEQGFSGGADPANREALWTTDFDTSSDLYKFMATVNKDVRQKENKKVVMDVDVQDNVYAFMHGDAIVVLNNYGSGASNEVTVNVGSHVADDASMSDVFSNTTVSVSGGSFTFKLDNGNPAIFTTAS</sequence>
<dbReference type="PIRSF" id="PIRSF001024">
    <property type="entry name" value="Alph-amyl_fung"/>
    <property type="match status" value="1"/>
</dbReference>
<feature type="domain" description="Glycosyl hydrolase family 13 catalytic" evidence="17">
    <location>
        <begin position="38"/>
        <end position="373"/>
    </location>
</feature>
<keyword evidence="14" id="KW-1015">Disulfide bond</keyword>
<keyword evidence="8 13" id="KW-0106">Calcium</keyword>
<dbReference type="InterPro" id="IPR017853">
    <property type="entry name" value="GH"/>
</dbReference>
<keyword evidence="5 13" id="KW-0479">Metal-binding</keyword>
<feature type="binding site" evidence="15">
    <location>
        <position position="240"/>
    </location>
    <ligand>
        <name>substrate</name>
    </ligand>
</feature>
<feature type="chain" id="PRO_5001654963" description="alpha-amylase" evidence="16">
    <location>
        <begin position="20"/>
        <end position="461"/>
    </location>
</feature>
<dbReference type="SMART" id="SM00642">
    <property type="entry name" value="Aamy"/>
    <property type="match status" value="1"/>
</dbReference>
<accession>A0A068RLU8</accession>
<dbReference type="VEuPathDB" id="FungiDB:LCOR_02797.1"/>
<dbReference type="CDD" id="cd11319">
    <property type="entry name" value="AmyAc_euk_AmyA"/>
    <property type="match status" value="1"/>
</dbReference>
<evidence type="ECO:0000256" key="16">
    <source>
        <dbReference type="SAM" id="SignalP"/>
    </source>
</evidence>
<dbReference type="InterPro" id="IPR013777">
    <property type="entry name" value="A-amylase-like"/>
</dbReference>